<evidence type="ECO:0000313" key="3">
    <source>
        <dbReference type="Proteomes" id="UP000737018"/>
    </source>
</evidence>
<evidence type="ECO:0000313" key="2">
    <source>
        <dbReference type="EMBL" id="KAF3969025.1"/>
    </source>
</evidence>
<accession>A0A8J4VSV5</accession>
<dbReference type="AlphaFoldDB" id="A0A8J4VSV5"/>
<sequence>MGNPPTTLASSLPQAATTTLKPQPPWCSALTGPKWSIVPGRGGHPTLASLQPGGTITFEHRNLSGTGIDRMAFLQANITCDNT</sequence>
<protein>
    <submittedName>
        <fullName evidence="2">Uncharacterized protein</fullName>
    </submittedName>
</protein>
<feature type="region of interest" description="Disordered" evidence="1">
    <location>
        <begin position="1"/>
        <end position="25"/>
    </location>
</feature>
<gene>
    <name evidence="2" type="ORF">CMV_007151</name>
</gene>
<dbReference type="OrthoDB" id="1745065at2759"/>
<evidence type="ECO:0000256" key="1">
    <source>
        <dbReference type="SAM" id="MobiDB-lite"/>
    </source>
</evidence>
<dbReference type="Proteomes" id="UP000737018">
    <property type="component" value="Unassembled WGS sequence"/>
</dbReference>
<organism evidence="2 3">
    <name type="scientific">Castanea mollissima</name>
    <name type="common">Chinese chestnut</name>
    <dbReference type="NCBI Taxonomy" id="60419"/>
    <lineage>
        <taxon>Eukaryota</taxon>
        <taxon>Viridiplantae</taxon>
        <taxon>Streptophyta</taxon>
        <taxon>Embryophyta</taxon>
        <taxon>Tracheophyta</taxon>
        <taxon>Spermatophyta</taxon>
        <taxon>Magnoliopsida</taxon>
        <taxon>eudicotyledons</taxon>
        <taxon>Gunneridae</taxon>
        <taxon>Pentapetalae</taxon>
        <taxon>rosids</taxon>
        <taxon>fabids</taxon>
        <taxon>Fagales</taxon>
        <taxon>Fagaceae</taxon>
        <taxon>Castanea</taxon>
    </lineage>
</organism>
<reference evidence="2" key="1">
    <citation type="submission" date="2020-03" db="EMBL/GenBank/DDBJ databases">
        <title>Castanea mollissima Vanexum genome sequencing.</title>
        <authorList>
            <person name="Staton M."/>
        </authorList>
    </citation>
    <scope>NUCLEOTIDE SEQUENCE</scope>
    <source>
        <tissue evidence="2">Leaf</tissue>
    </source>
</reference>
<proteinExistence type="predicted"/>
<name>A0A8J4VSV5_9ROSI</name>
<keyword evidence="3" id="KW-1185">Reference proteome</keyword>
<comment type="caution">
    <text evidence="2">The sequence shown here is derived from an EMBL/GenBank/DDBJ whole genome shotgun (WGS) entry which is preliminary data.</text>
</comment>
<feature type="compositionally biased region" description="Polar residues" evidence="1">
    <location>
        <begin position="1"/>
        <end position="21"/>
    </location>
</feature>
<dbReference type="EMBL" id="JRKL02000698">
    <property type="protein sequence ID" value="KAF3969025.1"/>
    <property type="molecule type" value="Genomic_DNA"/>
</dbReference>